<dbReference type="Pfam" id="PF17931">
    <property type="entry name" value="TetR_C_23"/>
    <property type="match status" value="1"/>
</dbReference>
<organism evidence="2 3">
    <name type="scientific">Fulvivirga marina</name>
    <dbReference type="NCBI Taxonomy" id="2494733"/>
    <lineage>
        <taxon>Bacteria</taxon>
        <taxon>Pseudomonadati</taxon>
        <taxon>Bacteroidota</taxon>
        <taxon>Cytophagia</taxon>
        <taxon>Cytophagales</taxon>
        <taxon>Fulvivirgaceae</taxon>
        <taxon>Fulvivirga</taxon>
    </lineage>
</organism>
<reference evidence="2" key="1">
    <citation type="submission" date="2021-01" db="EMBL/GenBank/DDBJ databases">
        <title>Fulvivirga kasyanovii gen. nov., sp nov., a novel member of the phylum Bacteroidetes isolated from seawater in a mussel farm.</title>
        <authorList>
            <person name="Zhao L.-H."/>
            <person name="Wang Z.-J."/>
        </authorList>
    </citation>
    <scope>NUCLEOTIDE SEQUENCE</scope>
    <source>
        <strain evidence="2">29W222</strain>
    </source>
</reference>
<feature type="domain" description="Tetracyclin repressor-like C-terminal" evidence="1">
    <location>
        <begin position="91"/>
        <end position="217"/>
    </location>
</feature>
<dbReference type="Gene3D" id="1.10.357.10">
    <property type="entry name" value="Tetracycline Repressor, domain 2"/>
    <property type="match status" value="1"/>
</dbReference>
<dbReference type="InterPro" id="IPR036271">
    <property type="entry name" value="Tet_transcr_reg_TetR-rel_C_sf"/>
</dbReference>
<accession>A0A937FZY0</accession>
<gene>
    <name evidence="2" type="ORF">JMN32_23245</name>
</gene>
<dbReference type="InterPro" id="IPR041673">
    <property type="entry name" value="TetR_C_23"/>
</dbReference>
<protein>
    <submittedName>
        <fullName evidence="2">TetR/AcrR family transcriptional regulator</fullName>
    </submittedName>
</protein>
<dbReference type="RefSeq" id="WP_202858778.1">
    <property type="nucleotide sequence ID" value="NZ_JAEUGD010000066.1"/>
</dbReference>
<name>A0A937FZY0_9BACT</name>
<dbReference type="Proteomes" id="UP000614216">
    <property type="component" value="Unassembled WGS sequence"/>
</dbReference>
<evidence type="ECO:0000259" key="1">
    <source>
        <dbReference type="Pfam" id="PF17931"/>
    </source>
</evidence>
<dbReference type="SUPFAM" id="SSF48498">
    <property type="entry name" value="Tetracyclin repressor-like, C-terminal domain"/>
    <property type="match status" value="1"/>
</dbReference>
<sequence length="221" mass="26052">MEQTKKRSPKAKVNPSSKITEAYREYVLLNGSQPPSVFQFMKNLKMKEDVFYEYYGSFENLEKEIWSGYITETTSILHNDDNYAAYSSREKLLAFYYTLIEVLKKDRSYVSYSFKNVKRPELTPSFLKEFKTDFIDFVQGILNEGLDTEEIIKRPLISDRYKDGLWLQLMFVLNFWLKDESKGFINTDAAIEKSVHLSFELMGRGPLDTMVDFAKFLYNNR</sequence>
<dbReference type="AlphaFoldDB" id="A0A937FZY0"/>
<dbReference type="EMBL" id="JAEUGD010000066">
    <property type="protein sequence ID" value="MBL6449245.1"/>
    <property type="molecule type" value="Genomic_DNA"/>
</dbReference>
<evidence type="ECO:0000313" key="2">
    <source>
        <dbReference type="EMBL" id="MBL6449245.1"/>
    </source>
</evidence>
<keyword evidence="3" id="KW-1185">Reference proteome</keyword>
<evidence type="ECO:0000313" key="3">
    <source>
        <dbReference type="Proteomes" id="UP000614216"/>
    </source>
</evidence>
<proteinExistence type="predicted"/>
<comment type="caution">
    <text evidence="2">The sequence shown here is derived from an EMBL/GenBank/DDBJ whole genome shotgun (WGS) entry which is preliminary data.</text>
</comment>